<keyword evidence="3" id="KW-0862">Zinc</keyword>
<comment type="caution">
    <text evidence="7">The sequence shown here is derived from an EMBL/GenBank/DDBJ whole genome shotgun (WGS) entry which is preliminary data.</text>
</comment>
<feature type="domain" description="RING-type" evidence="6">
    <location>
        <begin position="139"/>
        <end position="184"/>
    </location>
</feature>
<evidence type="ECO:0000256" key="1">
    <source>
        <dbReference type="ARBA" id="ARBA00022723"/>
    </source>
</evidence>
<name>K0R581_THAOC</name>
<dbReference type="InterPro" id="IPR018957">
    <property type="entry name" value="Znf_C3HC4_RING-type"/>
</dbReference>
<organism evidence="7 8">
    <name type="scientific">Thalassiosira oceanica</name>
    <name type="common">Marine diatom</name>
    <dbReference type="NCBI Taxonomy" id="159749"/>
    <lineage>
        <taxon>Eukaryota</taxon>
        <taxon>Sar</taxon>
        <taxon>Stramenopiles</taxon>
        <taxon>Ochrophyta</taxon>
        <taxon>Bacillariophyta</taxon>
        <taxon>Coscinodiscophyceae</taxon>
        <taxon>Thalassiosirophycidae</taxon>
        <taxon>Thalassiosirales</taxon>
        <taxon>Thalassiosiraceae</taxon>
        <taxon>Thalassiosira</taxon>
    </lineage>
</organism>
<dbReference type="AlphaFoldDB" id="K0R581"/>
<keyword evidence="2 4" id="KW-0863">Zinc-finger</keyword>
<evidence type="ECO:0000256" key="4">
    <source>
        <dbReference type="PROSITE-ProRule" id="PRU00175"/>
    </source>
</evidence>
<feature type="non-terminal residue" evidence="7">
    <location>
        <position position="1"/>
    </location>
</feature>
<dbReference type="InterPro" id="IPR001841">
    <property type="entry name" value="Znf_RING"/>
</dbReference>
<evidence type="ECO:0000313" key="7">
    <source>
        <dbReference type="EMBL" id="EJK47860.1"/>
    </source>
</evidence>
<dbReference type="PROSITE" id="PS00518">
    <property type="entry name" value="ZF_RING_1"/>
    <property type="match status" value="1"/>
</dbReference>
<keyword evidence="8" id="KW-1185">Reference proteome</keyword>
<dbReference type="InterPro" id="IPR017907">
    <property type="entry name" value="Znf_RING_CS"/>
</dbReference>
<dbReference type="Proteomes" id="UP000266841">
    <property type="component" value="Unassembled WGS sequence"/>
</dbReference>
<reference evidence="7 8" key="1">
    <citation type="journal article" date="2012" name="Genome Biol.">
        <title>Genome and low-iron response of an oceanic diatom adapted to chronic iron limitation.</title>
        <authorList>
            <person name="Lommer M."/>
            <person name="Specht M."/>
            <person name="Roy A.S."/>
            <person name="Kraemer L."/>
            <person name="Andreson R."/>
            <person name="Gutowska M.A."/>
            <person name="Wolf J."/>
            <person name="Bergner S.V."/>
            <person name="Schilhabel M.B."/>
            <person name="Klostermeier U.C."/>
            <person name="Beiko R.G."/>
            <person name="Rosenstiel P."/>
            <person name="Hippler M."/>
            <person name="Laroche J."/>
        </authorList>
    </citation>
    <scope>NUCLEOTIDE SEQUENCE [LARGE SCALE GENOMIC DNA]</scope>
    <source>
        <strain evidence="7 8">CCMP1005</strain>
    </source>
</reference>
<dbReference type="Pfam" id="PF00097">
    <property type="entry name" value="zf-C3HC4"/>
    <property type="match status" value="1"/>
</dbReference>
<evidence type="ECO:0000256" key="2">
    <source>
        <dbReference type="ARBA" id="ARBA00022771"/>
    </source>
</evidence>
<feature type="region of interest" description="Disordered" evidence="5">
    <location>
        <begin position="62"/>
        <end position="87"/>
    </location>
</feature>
<proteinExistence type="predicted"/>
<dbReference type="SMART" id="SM00184">
    <property type="entry name" value="RING"/>
    <property type="match status" value="1"/>
</dbReference>
<dbReference type="InterPro" id="IPR047153">
    <property type="entry name" value="TRIM45/56/19-like"/>
</dbReference>
<evidence type="ECO:0000259" key="6">
    <source>
        <dbReference type="PROSITE" id="PS50089"/>
    </source>
</evidence>
<evidence type="ECO:0000256" key="3">
    <source>
        <dbReference type="ARBA" id="ARBA00022833"/>
    </source>
</evidence>
<dbReference type="OrthoDB" id="25761at2759"/>
<sequence>SPNVPIVRPRQPRQPDRREEAVAAVSGELSSCLLSGTLNWILRFVLSLVRPELARGRAGRVKQGEVGEVAPTGGRPRPRRAEETDVSLGRRVEERGLKRRKAMTTASCQWLPAITIKTSMAAQIDGTADADTVVTETTCAICLEDPKDPRNLPCGHSFCDGCLNEWRSRYGVQEEMRRKCPICRARIPPSKEMVSSLLTYRAAKQMLEDNGETSSERYHRACRDIARAEEDIGADWDGVTVLEMTGSRQLSCLTTFTTQRYGETSNQFSNGSMPIERKIG</sequence>
<dbReference type="GO" id="GO:0008270">
    <property type="term" value="F:zinc ion binding"/>
    <property type="evidence" value="ECO:0007669"/>
    <property type="project" value="UniProtKB-KW"/>
</dbReference>
<dbReference type="InterPro" id="IPR013083">
    <property type="entry name" value="Znf_RING/FYVE/PHD"/>
</dbReference>
<dbReference type="PANTHER" id="PTHR25462">
    <property type="entry name" value="BONUS, ISOFORM C-RELATED"/>
    <property type="match status" value="1"/>
</dbReference>
<gene>
    <name evidence="7" type="ORF">THAOC_33392</name>
</gene>
<dbReference type="PROSITE" id="PS50089">
    <property type="entry name" value="ZF_RING_2"/>
    <property type="match status" value="1"/>
</dbReference>
<dbReference type="SUPFAM" id="SSF57850">
    <property type="entry name" value="RING/U-box"/>
    <property type="match status" value="1"/>
</dbReference>
<dbReference type="EMBL" id="AGNL01046544">
    <property type="protein sequence ID" value="EJK47860.1"/>
    <property type="molecule type" value="Genomic_DNA"/>
</dbReference>
<evidence type="ECO:0000256" key="5">
    <source>
        <dbReference type="SAM" id="MobiDB-lite"/>
    </source>
</evidence>
<dbReference type="Gene3D" id="3.30.40.10">
    <property type="entry name" value="Zinc/RING finger domain, C3HC4 (zinc finger)"/>
    <property type="match status" value="1"/>
</dbReference>
<keyword evidence="1" id="KW-0479">Metal-binding</keyword>
<accession>K0R581</accession>
<evidence type="ECO:0000313" key="8">
    <source>
        <dbReference type="Proteomes" id="UP000266841"/>
    </source>
</evidence>
<dbReference type="PANTHER" id="PTHR25462:SF296">
    <property type="entry name" value="MEIOTIC P26, ISOFORM F"/>
    <property type="match status" value="1"/>
</dbReference>
<protein>
    <recommendedName>
        <fullName evidence="6">RING-type domain-containing protein</fullName>
    </recommendedName>
</protein>